<reference evidence="2" key="1">
    <citation type="submission" date="2014-10" db="EMBL/GenBank/DDBJ databases">
        <title>Genome sequencing of Vitellibacter sp. D-24.</title>
        <authorList>
            <person name="Thevarajoo S."/>
            <person name="Selvaratnam C."/>
            <person name="Goh K.M."/>
            <person name="Chong C.S."/>
        </authorList>
    </citation>
    <scope>NUCLEOTIDE SEQUENCE [LARGE SCALE GENOMIC DNA]</scope>
    <source>
        <strain evidence="2">D-24</strain>
    </source>
</reference>
<reference evidence="1 2" key="2">
    <citation type="journal article" date="2016" name="Int. J. Syst. Evol. Microbiol.">
        <title>Vitellibacter aquimaris sp. nov., a marine bacterium isolated from seawater.</title>
        <authorList>
            <person name="Thevarajoo S."/>
            <person name="Selvaratnam C."/>
            <person name="Goh K.M."/>
            <person name="Hong K.W."/>
            <person name="Chan X.Y."/>
            <person name="Chan K.G."/>
            <person name="Chong C.S."/>
        </authorList>
    </citation>
    <scope>NUCLEOTIDE SEQUENCE [LARGE SCALE GENOMIC DNA]</scope>
    <source>
        <strain evidence="1 2">D-24</strain>
    </source>
</reference>
<name>A0A137RHP4_9FLAO</name>
<dbReference type="EMBL" id="JRWG01000004">
    <property type="protein sequence ID" value="KXN99014.1"/>
    <property type="molecule type" value="Genomic_DNA"/>
</dbReference>
<comment type="caution">
    <text evidence="1">The sequence shown here is derived from an EMBL/GenBank/DDBJ whole genome shotgun (WGS) entry which is preliminary data.</text>
</comment>
<protein>
    <recommendedName>
        <fullName evidence="3">Phage tail protein</fullName>
    </recommendedName>
</protein>
<keyword evidence="2" id="KW-1185">Reference proteome</keyword>
<proteinExistence type="predicted"/>
<gene>
    <name evidence="1" type="ORF">LS48_08005</name>
</gene>
<dbReference type="OrthoDB" id="9799891at2"/>
<evidence type="ECO:0000313" key="2">
    <source>
        <dbReference type="Proteomes" id="UP000070138"/>
    </source>
</evidence>
<sequence length="140" mass="15911">MNEFLPMAFYFQLSFSDETAIDSIVFKELSGISMEMNTDGISDNSFKHRVSISAKLSNLVLKRGMASKYSEIIIWCNKILGGNPDDLLETKTIIINLLDNDGTPLKSWIFTNAYPVKWIVSDVDNNMVIESVEFAYSYFQ</sequence>
<dbReference type="Proteomes" id="UP000070138">
    <property type="component" value="Unassembled WGS sequence"/>
</dbReference>
<dbReference type="AlphaFoldDB" id="A0A137RHP4"/>
<organism evidence="1 2">
    <name type="scientific">Aequorivita aquimaris</name>
    <dbReference type="NCBI Taxonomy" id="1548749"/>
    <lineage>
        <taxon>Bacteria</taxon>
        <taxon>Pseudomonadati</taxon>
        <taxon>Bacteroidota</taxon>
        <taxon>Flavobacteriia</taxon>
        <taxon>Flavobacteriales</taxon>
        <taxon>Flavobacteriaceae</taxon>
        <taxon>Aequorivita</taxon>
    </lineage>
</organism>
<dbReference type="NCBIfam" id="TIGR02241">
    <property type="entry name" value="conserved hypothetical phage tail region protein"/>
    <property type="match status" value="1"/>
</dbReference>
<evidence type="ECO:0008006" key="3">
    <source>
        <dbReference type="Google" id="ProtNLM"/>
    </source>
</evidence>
<dbReference type="RefSeq" id="WP_062621780.1">
    <property type="nucleotide sequence ID" value="NZ_JRWG01000004.1"/>
</dbReference>
<dbReference type="InterPro" id="IPR011747">
    <property type="entry name" value="CHP02241"/>
</dbReference>
<evidence type="ECO:0000313" key="1">
    <source>
        <dbReference type="EMBL" id="KXN99014.1"/>
    </source>
</evidence>
<dbReference type="Pfam" id="PF06841">
    <property type="entry name" value="Phage_T4_gp19"/>
    <property type="match status" value="1"/>
</dbReference>
<accession>A0A137RHP4</accession>
<dbReference type="STRING" id="1548749.LS48_08005"/>
<dbReference type="GO" id="GO:0005198">
    <property type="term" value="F:structural molecule activity"/>
    <property type="evidence" value="ECO:0007669"/>
    <property type="project" value="InterPro"/>
</dbReference>
<dbReference type="InterPro" id="IPR010667">
    <property type="entry name" value="Phage_T4_Gp19"/>
</dbReference>